<dbReference type="RefSeq" id="WP_083142682.1">
    <property type="nucleotide sequence ID" value="NZ_MVID01000004.1"/>
</dbReference>
<keyword evidence="1" id="KW-0472">Membrane</keyword>
<organism evidence="2 3">
    <name type="scientific">Mycolicibacterium parafortuitum</name>
    <name type="common">Mycobacterium parafortuitum</name>
    <dbReference type="NCBI Taxonomy" id="39692"/>
    <lineage>
        <taxon>Bacteria</taxon>
        <taxon>Bacillati</taxon>
        <taxon>Actinomycetota</taxon>
        <taxon>Actinomycetes</taxon>
        <taxon>Mycobacteriales</taxon>
        <taxon>Mycobacteriaceae</taxon>
        <taxon>Mycolicibacterium</taxon>
    </lineage>
</organism>
<comment type="subcellular location">
    <subcellularLocation>
        <location evidence="1">Cell membrane</location>
        <topology evidence="1">Single-pass membrane protein</topology>
    </subcellularLocation>
    <text evidence="1">Localizes to poles and midcell sites.</text>
</comment>
<keyword evidence="1" id="KW-1133">Transmembrane helix</keyword>
<keyword evidence="1" id="KW-0133">Cell shape</keyword>
<dbReference type="GO" id="GO:0051301">
    <property type="term" value="P:cell division"/>
    <property type="evidence" value="ECO:0007669"/>
    <property type="project" value="UniProtKB-UniRule"/>
</dbReference>
<comment type="similarity">
    <text evidence="1">Belongs to the CwsA family.</text>
</comment>
<reference evidence="2 3" key="1">
    <citation type="submission" date="2018-05" db="EMBL/GenBank/DDBJ databases">
        <authorList>
            <consortium name="IHU Genomes"/>
        </authorList>
    </citation>
    <scope>NUCLEOTIDE SEQUENCE [LARGE SCALE GENOMIC DNA]</scope>
    <source>
        <strain evidence="2 3">P7335</strain>
    </source>
</reference>
<comment type="function">
    <text evidence="1">Required for regulated cell division, cell wall synthesis and the maintenance of cell shape.</text>
</comment>
<name>A0A375YDL6_MYCPF</name>
<keyword evidence="3" id="KW-1185">Reference proteome</keyword>
<protein>
    <recommendedName>
        <fullName evidence="1">Cell wall synthesis protein CwsA</fullName>
    </recommendedName>
    <alternativeName>
        <fullName evidence="1">Cell wall synthesis and cell shape protein A</fullName>
    </alternativeName>
</protein>
<keyword evidence="1" id="KW-1003">Cell membrane</keyword>
<keyword evidence="1" id="KW-0132">Cell division</keyword>
<feature type="transmembrane region" description="Helical" evidence="1">
    <location>
        <begin position="103"/>
        <end position="123"/>
    </location>
</feature>
<dbReference type="GO" id="GO:0005886">
    <property type="term" value="C:plasma membrane"/>
    <property type="evidence" value="ECO:0007669"/>
    <property type="project" value="UniProtKB-SubCell"/>
</dbReference>
<dbReference type="Pfam" id="PF10814">
    <property type="entry name" value="CwsA"/>
    <property type="match status" value="1"/>
</dbReference>
<gene>
    <name evidence="1 2" type="primary">cwsA</name>
    <name evidence="2" type="ORF">MPP7335_00967</name>
</gene>
<keyword evidence="1" id="KW-0131">Cell cycle</keyword>
<dbReference type="HAMAP" id="MF_00927">
    <property type="entry name" value="CwsA"/>
    <property type="match status" value="1"/>
</dbReference>
<evidence type="ECO:0000256" key="1">
    <source>
        <dbReference type="HAMAP-Rule" id="MF_00927"/>
    </source>
</evidence>
<keyword evidence="1" id="KW-0812">Transmembrane</keyword>
<dbReference type="EMBL" id="UEGS01000001">
    <property type="protein sequence ID" value="SRX79232.1"/>
    <property type="molecule type" value="Genomic_DNA"/>
</dbReference>
<evidence type="ECO:0000313" key="2">
    <source>
        <dbReference type="EMBL" id="SRX79232.1"/>
    </source>
</evidence>
<proteinExistence type="inferred from homology"/>
<evidence type="ECO:0000313" key="3">
    <source>
        <dbReference type="Proteomes" id="UP000252008"/>
    </source>
</evidence>
<dbReference type="InterPro" id="IPR024245">
    <property type="entry name" value="CwsA"/>
</dbReference>
<accession>A0A375YDL6</accession>
<dbReference type="GO" id="GO:0042546">
    <property type="term" value="P:cell wall biogenesis"/>
    <property type="evidence" value="ECO:0007669"/>
    <property type="project" value="UniProtKB-UniRule"/>
</dbReference>
<dbReference type="Proteomes" id="UP000252008">
    <property type="component" value="Unassembled WGS sequence"/>
</dbReference>
<dbReference type="GO" id="GO:0008360">
    <property type="term" value="P:regulation of cell shape"/>
    <property type="evidence" value="ECO:0007669"/>
    <property type="project" value="UniProtKB-UniRule"/>
</dbReference>
<dbReference type="STRING" id="39692.BST38_07805"/>
<sequence length="144" mass="15426">MSSTTREHLTPGQRLGRGLKYSTVGPVDVTRGAVGLSVDSVRSSAAWVGDRYRRSKVARQLREELSSAQQVIAAEVAAAQEVVANLPEVLQKARKPRRRVRPWLLAGVGVALLAGGAVTFSILRRSAQPDPSPLPPSVEVTPKP</sequence>
<dbReference type="AlphaFoldDB" id="A0A375YDL6"/>